<accession>A0AAE7E570</accession>
<dbReference type="AlphaFoldDB" id="A0AAE7E570"/>
<reference evidence="1 2" key="1">
    <citation type="submission" date="2020-05" db="EMBL/GenBank/DDBJ databases">
        <title>Complete genome sequencing of Campylobacter and Arcobacter type strains.</title>
        <authorList>
            <person name="Miller W.G."/>
            <person name="Yee E."/>
        </authorList>
    </citation>
    <scope>NUCLEOTIDE SEQUENCE [LARGE SCALE GENOMIC DNA]</scope>
    <source>
        <strain evidence="1 2">LMG 25694</strain>
    </source>
</reference>
<dbReference type="EMBL" id="CP053835">
    <property type="protein sequence ID" value="QKF76505.1"/>
    <property type="molecule type" value="Genomic_DNA"/>
</dbReference>
<keyword evidence="2" id="KW-1185">Reference proteome</keyword>
<dbReference type="RefSeq" id="WP_129010367.1">
    <property type="nucleotide sequence ID" value="NZ_CP053835.1"/>
</dbReference>
<evidence type="ECO:0008006" key="3">
    <source>
        <dbReference type="Google" id="ProtNLM"/>
    </source>
</evidence>
<name>A0AAE7E570_9BACT</name>
<protein>
    <recommendedName>
        <fullName evidence="3">DUF4242 domain-containing protein</fullName>
    </recommendedName>
</protein>
<evidence type="ECO:0000313" key="2">
    <source>
        <dbReference type="Proteomes" id="UP000503313"/>
    </source>
</evidence>
<sequence length="106" mass="12192">MTQLKNISNFVGMEFATFKLKEGITEETMLQIINEVDKNFLQKEEGFLGHCTLKGNDGVYADVAFATTQEKAQEICAKWMENDLALKYIELIDESSVNMTFWNRIK</sequence>
<evidence type="ECO:0000313" key="1">
    <source>
        <dbReference type="EMBL" id="QKF76505.1"/>
    </source>
</evidence>
<proteinExistence type="predicted"/>
<dbReference type="KEGG" id="adz:ADFLV_0445"/>
<gene>
    <name evidence="1" type="ORF">ADFLV_0445</name>
</gene>
<dbReference type="Proteomes" id="UP000503313">
    <property type="component" value="Chromosome"/>
</dbReference>
<organism evidence="1 2">
    <name type="scientific">Arcobacter defluvii</name>
    <dbReference type="NCBI Taxonomy" id="873191"/>
    <lineage>
        <taxon>Bacteria</taxon>
        <taxon>Pseudomonadati</taxon>
        <taxon>Campylobacterota</taxon>
        <taxon>Epsilonproteobacteria</taxon>
        <taxon>Campylobacterales</taxon>
        <taxon>Arcobacteraceae</taxon>
        <taxon>Arcobacter</taxon>
    </lineage>
</organism>